<dbReference type="Pfam" id="PF02140">
    <property type="entry name" value="SUEL_Lectin"/>
    <property type="match status" value="1"/>
</dbReference>
<dbReference type="PANTHER" id="PTHR22906">
    <property type="entry name" value="PROPERDIN"/>
    <property type="match status" value="1"/>
</dbReference>
<evidence type="ECO:0000313" key="8">
    <source>
        <dbReference type="Proteomes" id="UP001652625"/>
    </source>
</evidence>
<evidence type="ECO:0000256" key="4">
    <source>
        <dbReference type="ARBA" id="ARBA00022737"/>
    </source>
</evidence>
<keyword evidence="5" id="KW-1015">Disulfide bond</keyword>
<organism evidence="8 9">
    <name type="scientific">Hydra vulgaris</name>
    <name type="common">Hydra</name>
    <name type="synonym">Hydra attenuata</name>
    <dbReference type="NCBI Taxonomy" id="6087"/>
    <lineage>
        <taxon>Eukaryota</taxon>
        <taxon>Metazoa</taxon>
        <taxon>Cnidaria</taxon>
        <taxon>Hydrozoa</taxon>
        <taxon>Hydroidolina</taxon>
        <taxon>Anthoathecata</taxon>
        <taxon>Aplanulata</taxon>
        <taxon>Hydridae</taxon>
        <taxon>Hydra</taxon>
    </lineage>
</organism>
<dbReference type="InterPro" id="IPR000922">
    <property type="entry name" value="Lectin_gal-bd_dom"/>
</dbReference>
<keyword evidence="3 6" id="KW-0732">Signal</keyword>
<evidence type="ECO:0000313" key="9">
    <source>
        <dbReference type="RefSeq" id="XP_065653696.1"/>
    </source>
</evidence>
<dbReference type="RefSeq" id="XP_065653696.1">
    <property type="nucleotide sequence ID" value="XM_065797624.1"/>
</dbReference>
<evidence type="ECO:0000256" key="1">
    <source>
        <dbReference type="ARBA" id="ARBA00004613"/>
    </source>
</evidence>
<proteinExistence type="predicted"/>
<name>A0ABM4BWW5_HYDVU</name>
<keyword evidence="8" id="KW-1185">Reference proteome</keyword>
<dbReference type="PANTHER" id="PTHR22906:SF43">
    <property type="entry name" value="PROPERDIN"/>
    <property type="match status" value="1"/>
</dbReference>
<comment type="subcellular location">
    <subcellularLocation>
        <location evidence="1">Secreted</location>
    </subcellularLocation>
</comment>
<dbReference type="Gene3D" id="2.60.120.740">
    <property type="match status" value="1"/>
</dbReference>
<evidence type="ECO:0000256" key="5">
    <source>
        <dbReference type="ARBA" id="ARBA00023157"/>
    </source>
</evidence>
<dbReference type="GeneID" id="136080676"/>
<feature type="signal peptide" evidence="6">
    <location>
        <begin position="1"/>
        <end position="18"/>
    </location>
</feature>
<dbReference type="InterPro" id="IPR052065">
    <property type="entry name" value="Compl_asym_regulator"/>
</dbReference>
<evidence type="ECO:0000256" key="3">
    <source>
        <dbReference type="ARBA" id="ARBA00022729"/>
    </source>
</evidence>
<evidence type="ECO:0000256" key="6">
    <source>
        <dbReference type="SAM" id="SignalP"/>
    </source>
</evidence>
<dbReference type="Pfam" id="PF00090">
    <property type="entry name" value="TSP_1"/>
    <property type="match status" value="3"/>
</dbReference>
<dbReference type="InterPro" id="IPR043159">
    <property type="entry name" value="Lectin_gal-bd_sf"/>
</dbReference>
<dbReference type="Proteomes" id="UP001652625">
    <property type="component" value="Chromosome 05"/>
</dbReference>
<dbReference type="InterPro" id="IPR000884">
    <property type="entry name" value="TSP1_rpt"/>
</dbReference>
<keyword evidence="4" id="KW-0677">Repeat</keyword>
<accession>A0ABM4BWW5</accession>
<dbReference type="PROSITE" id="PS50228">
    <property type="entry name" value="SUEL_LECTIN"/>
    <property type="match status" value="1"/>
</dbReference>
<sequence>MKNLVAFFILVDITIGSCQVFNITVCEGSSKIIACPKSSIIKIETAMYGCLSTQKCPNNSESNLVFLKSSNIAYIIQELCDGNSSCFIQSNNNSSGGDPCPGIKKYMSIKYMCYPEAECDAFLQEKDTFIKNGSLVAVLKTISKVYYVSFEIKPTEFYINYTSVIHITTGNNTLNYGSRNPAVFFLKNGNGSVHVCSALNSSINVCKNTSPIHLGNWSSIKISQNLFQAKHIYSIQLNNESILNVENTDARTFLNVSVYILDPWYIAQPGLIRKVVITNEYPVSWVQWSPWSVCNSSLGIINRSRGCNISNTMKWCCGDNYEEKQCFKFWTQWSSWSHCNDSFGFIQRTRDCNVSNDLGWCYGNNSEVMECFSFWSQWSSWSICNGTYRFSNRIRECNVSNAGDWCQGIGSEEIECFAFWTQWSTWSNCNDSYGFMNRTRACNASNTMEWCLGNNFELVECFAFWTEWSNWSSCNGSYGYINRTRECNASNHIDKCFGKTCEVMDCFVFWTQWSNWTSCNSSNGLINRTRECLVSNTSNWCDGEMLQVTECSEMWSSWSECSVTCGRGNKTSYLLKGKERVESCGTYNCPVIGVWSNWKNLDCSKTCGGGIKTFSRTCDSPYPAYGGQSCMGTSNYTEDCHSDIICPVNGYWSAWSSWSLCTQPCDGGVISRFRSCNNPKPNYRGLPCYGNTIDTVNCSWISCTLVNMNLVSFFTDENYIEQYSDSTSDPSNELKKRIQKAISNLYNQYKKNGGFIIALNSMRNDDGSNP</sequence>
<feature type="domain" description="SUEL-type lectin" evidence="7">
    <location>
        <begin position="25"/>
        <end position="114"/>
    </location>
</feature>
<evidence type="ECO:0000256" key="2">
    <source>
        <dbReference type="ARBA" id="ARBA00022525"/>
    </source>
</evidence>
<protein>
    <submittedName>
        <fullName evidence="9">A disintegrin and metalloproteinase with thrombospondin motifs adt-1-like isoform X1</fullName>
    </submittedName>
</protein>
<dbReference type="PROSITE" id="PS50092">
    <property type="entry name" value="TSP1"/>
    <property type="match status" value="2"/>
</dbReference>
<dbReference type="SUPFAM" id="SSF82895">
    <property type="entry name" value="TSP-1 type 1 repeat"/>
    <property type="match status" value="2"/>
</dbReference>
<dbReference type="Gene3D" id="2.20.100.10">
    <property type="entry name" value="Thrombospondin type-1 (TSP1) repeat"/>
    <property type="match status" value="2"/>
</dbReference>
<gene>
    <name evidence="9" type="primary">LOC136080676</name>
</gene>
<dbReference type="SMART" id="SM00209">
    <property type="entry name" value="TSP1"/>
    <property type="match status" value="8"/>
</dbReference>
<dbReference type="InterPro" id="IPR036383">
    <property type="entry name" value="TSP1_rpt_sf"/>
</dbReference>
<evidence type="ECO:0000259" key="7">
    <source>
        <dbReference type="PROSITE" id="PS50228"/>
    </source>
</evidence>
<feature type="chain" id="PRO_5045469253" evidence="6">
    <location>
        <begin position="19"/>
        <end position="770"/>
    </location>
</feature>
<keyword evidence="2" id="KW-0964">Secreted</keyword>
<reference evidence="9" key="1">
    <citation type="submission" date="2025-08" db="UniProtKB">
        <authorList>
            <consortium name="RefSeq"/>
        </authorList>
    </citation>
    <scope>IDENTIFICATION</scope>
</reference>